<name>A0ABQ0TTH8_9BACL</name>
<accession>A0ABQ0TTH8</accession>
<dbReference type="EMBL" id="BJON01000020">
    <property type="protein sequence ID" value="GED71192.1"/>
    <property type="molecule type" value="Genomic_DNA"/>
</dbReference>
<sequence length="51" mass="6176">MGMTLVKITMPTTQDGDLVHWEACIQAYREKEKRKWQRKLEGYPVQRIRKK</sequence>
<protein>
    <submittedName>
        <fullName evidence="1">Uncharacterized protein</fullName>
    </submittedName>
</protein>
<dbReference type="Proteomes" id="UP000319578">
    <property type="component" value="Unassembled WGS sequence"/>
</dbReference>
<gene>
    <name evidence="1" type="ORF">BRE01_48940</name>
</gene>
<organism evidence="1 2">
    <name type="scientific">Brevibacillus reuszeri</name>
    <dbReference type="NCBI Taxonomy" id="54915"/>
    <lineage>
        <taxon>Bacteria</taxon>
        <taxon>Bacillati</taxon>
        <taxon>Bacillota</taxon>
        <taxon>Bacilli</taxon>
        <taxon>Bacillales</taxon>
        <taxon>Paenibacillaceae</taxon>
        <taxon>Brevibacillus</taxon>
    </lineage>
</organism>
<reference evidence="1 2" key="1">
    <citation type="submission" date="2019-06" db="EMBL/GenBank/DDBJ databases">
        <title>Whole genome shotgun sequence of Brevibacillus reuszeri NBRC 15719.</title>
        <authorList>
            <person name="Hosoyama A."/>
            <person name="Uohara A."/>
            <person name="Ohji S."/>
            <person name="Ichikawa N."/>
        </authorList>
    </citation>
    <scope>NUCLEOTIDE SEQUENCE [LARGE SCALE GENOMIC DNA]</scope>
    <source>
        <strain evidence="1 2">NBRC 15719</strain>
    </source>
</reference>
<proteinExistence type="predicted"/>
<comment type="caution">
    <text evidence="1">The sequence shown here is derived from an EMBL/GenBank/DDBJ whole genome shotgun (WGS) entry which is preliminary data.</text>
</comment>
<evidence type="ECO:0000313" key="1">
    <source>
        <dbReference type="EMBL" id="GED71192.1"/>
    </source>
</evidence>
<evidence type="ECO:0000313" key="2">
    <source>
        <dbReference type="Proteomes" id="UP000319578"/>
    </source>
</evidence>
<keyword evidence="2" id="KW-1185">Reference proteome</keyword>